<evidence type="ECO:0000313" key="2">
    <source>
        <dbReference type="Proteomes" id="UP000305675"/>
    </source>
</evidence>
<reference evidence="1 2" key="1">
    <citation type="submission" date="2019-04" db="EMBL/GenBank/DDBJ databases">
        <authorList>
            <person name="Hwang J.C."/>
        </authorList>
    </citation>
    <scope>NUCLEOTIDE SEQUENCE [LARGE SCALE GENOMIC DNA]</scope>
    <source>
        <strain evidence="1 2">IMCC35002</strain>
    </source>
</reference>
<dbReference type="EMBL" id="SWCJ01000006">
    <property type="protein sequence ID" value="TKB54944.1"/>
    <property type="molecule type" value="Genomic_DNA"/>
</dbReference>
<accession>A0A4V5NW50</accession>
<evidence type="ECO:0000313" key="1">
    <source>
        <dbReference type="EMBL" id="TKB54944.1"/>
    </source>
</evidence>
<gene>
    <name evidence="1" type="ORF">FCL42_10270</name>
</gene>
<comment type="caution">
    <text evidence="1">The sequence shown here is derived from an EMBL/GenBank/DDBJ whole genome shotgun (WGS) entry which is preliminary data.</text>
</comment>
<dbReference type="Proteomes" id="UP000305675">
    <property type="component" value="Unassembled WGS sequence"/>
</dbReference>
<protein>
    <submittedName>
        <fullName evidence="1">Uncharacterized protein</fullName>
    </submittedName>
</protein>
<sequence length="187" mass="20491">MTIMEDASKVEASTRTQVFFATLFPSTAINGPFKVQWENGMGPTEDNPLSVNDIVIVEAEFGTYNENGTPVAPKNYFGLSIGACVDTSNAIDTMKAELYQQGYLGLLKNITTENSPQASDFFDCAIQYSRNMDRDNQEIANITYKVVMTFNPGSKASAQIKDNNCNIAIVADYGDPHVNSIPIPVRI</sequence>
<proteinExistence type="predicted"/>
<dbReference type="RefSeq" id="WP_136863330.1">
    <property type="nucleotide sequence ID" value="NZ_SWCJ01000006.1"/>
</dbReference>
<dbReference type="AlphaFoldDB" id="A0A4V5NW50"/>
<name>A0A4V5NW50_9GAMM</name>
<keyword evidence="2" id="KW-1185">Reference proteome</keyword>
<organism evidence="1 2">
    <name type="scientific">Ferrimonas aestuarii</name>
    <dbReference type="NCBI Taxonomy" id="2569539"/>
    <lineage>
        <taxon>Bacteria</taxon>
        <taxon>Pseudomonadati</taxon>
        <taxon>Pseudomonadota</taxon>
        <taxon>Gammaproteobacteria</taxon>
        <taxon>Alteromonadales</taxon>
        <taxon>Ferrimonadaceae</taxon>
        <taxon>Ferrimonas</taxon>
    </lineage>
</organism>